<dbReference type="Proteomes" id="UP001589813">
    <property type="component" value="Unassembled WGS sequence"/>
</dbReference>
<gene>
    <name evidence="9" type="ORF">ACFFJP_07635</name>
</gene>
<evidence type="ECO:0000256" key="5">
    <source>
        <dbReference type="ARBA" id="ARBA00022692"/>
    </source>
</evidence>
<proteinExistence type="inferred from homology"/>
<feature type="transmembrane region" description="Helical" evidence="8">
    <location>
        <begin position="296"/>
        <end position="316"/>
    </location>
</feature>
<evidence type="ECO:0000256" key="2">
    <source>
        <dbReference type="ARBA" id="ARBA00009765"/>
    </source>
</evidence>
<dbReference type="InterPro" id="IPR045863">
    <property type="entry name" value="CorA_TM1_TM2"/>
</dbReference>
<dbReference type="RefSeq" id="WP_377242084.1">
    <property type="nucleotide sequence ID" value="NZ_JBHLXP010000001.1"/>
</dbReference>
<dbReference type="InterPro" id="IPR045861">
    <property type="entry name" value="CorA_cytoplasmic_dom"/>
</dbReference>
<evidence type="ECO:0000256" key="3">
    <source>
        <dbReference type="ARBA" id="ARBA00022448"/>
    </source>
</evidence>
<organism evidence="9 10">
    <name type="scientific">Rheinheimera tilapiae</name>
    <dbReference type="NCBI Taxonomy" id="875043"/>
    <lineage>
        <taxon>Bacteria</taxon>
        <taxon>Pseudomonadati</taxon>
        <taxon>Pseudomonadota</taxon>
        <taxon>Gammaproteobacteria</taxon>
        <taxon>Chromatiales</taxon>
        <taxon>Chromatiaceae</taxon>
        <taxon>Rheinheimera</taxon>
    </lineage>
</organism>
<dbReference type="PANTHER" id="PTHR46494">
    <property type="entry name" value="CORA FAMILY METAL ION TRANSPORTER (EUROFUNG)"/>
    <property type="match status" value="1"/>
</dbReference>
<name>A0ABV6BF74_9GAMM</name>
<evidence type="ECO:0000256" key="6">
    <source>
        <dbReference type="ARBA" id="ARBA00022989"/>
    </source>
</evidence>
<dbReference type="Gene3D" id="1.20.58.340">
    <property type="entry name" value="Magnesium transport protein CorA, transmembrane region"/>
    <property type="match status" value="2"/>
</dbReference>
<evidence type="ECO:0000313" key="9">
    <source>
        <dbReference type="EMBL" id="MFC0048160.1"/>
    </source>
</evidence>
<keyword evidence="6 8" id="KW-1133">Transmembrane helix</keyword>
<keyword evidence="3" id="KW-0813">Transport</keyword>
<keyword evidence="7 8" id="KW-0472">Membrane</keyword>
<comment type="similarity">
    <text evidence="2">Belongs to the CorA metal ion transporter (MIT) (TC 1.A.35) family.</text>
</comment>
<dbReference type="SUPFAM" id="SSF143865">
    <property type="entry name" value="CorA soluble domain-like"/>
    <property type="match status" value="1"/>
</dbReference>
<sequence length="322" mass="37469">MLILHLYNPETNDWQSGDLNLLQLPLHGDQKAWIDMSSASYAEQQQVLNRFQIHPVIAEDYLRERHPPKLEAYDGFTLLILRAFAGESFHEYPGHAQLSLLFSNQVLLYKCQLPEEAGHYKVQAFDVNRPVTPIKEWVKSYIHTVSASYLEKLINFEDELGEFEDAMLSHGDDHKMSRIMRFRSVFRKLDRNLAYQKDMFADLLTPDDGGAGVMSQFEPVELRDFYEKFERLHSMTQMYYDQLGDLVSSYMSTSSHQINERMKVLTMISAVFIPLTFIVGVYGMNFDHMPELHMPLGYYWTLAGMAVVALGMLLGFKIKRWW</sequence>
<dbReference type="SUPFAM" id="SSF144083">
    <property type="entry name" value="Magnesium transport protein CorA, transmembrane region"/>
    <property type="match status" value="1"/>
</dbReference>
<comment type="subcellular location">
    <subcellularLocation>
        <location evidence="1">Cell membrane</location>
        <topology evidence="1">Multi-pass membrane protein</topology>
    </subcellularLocation>
</comment>
<evidence type="ECO:0000256" key="7">
    <source>
        <dbReference type="ARBA" id="ARBA00023136"/>
    </source>
</evidence>
<dbReference type="EMBL" id="JBHLXP010000001">
    <property type="protein sequence ID" value="MFC0048160.1"/>
    <property type="molecule type" value="Genomic_DNA"/>
</dbReference>
<evidence type="ECO:0000256" key="4">
    <source>
        <dbReference type="ARBA" id="ARBA00022475"/>
    </source>
</evidence>
<dbReference type="InterPro" id="IPR002523">
    <property type="entry name" value="MgTranspt_CorA/ZnTranspt_ZntB"/>
</dbReference>
<evidence type="ECO:0000313" key="10">
    <source>
        <dbReference type="Proteomes" id="UP001589813"/>
    </source>
</evidence>
<accession>A0ABV6BF74</accession>
<reference evidence="9 10" key="1">
    <citation type="submission" date="2024-09" db="EMBL/GenBank/DDBJ databases">
        <authorList>
            <person name="Sun Q."/>
            <person name="Mori K."/>
        </authorList>
    </citation>
    <scope>NUCLEOTIDE SEQUENCE [LARGE SCALE GENOMIC DNA]</scope>
    <source>
        <strain evidence="9 10">KCTC 23315</strain>
    </source>
</reference>
<keyword evidence="10" id="KW-1185">Reference proteome</keyword>
<dbReference type="Gene3D" id="3.30.460.20">
    <property type="entry name" value="CorA soluble domain-like"/>
    <property type="match status" value="1"/>
</dbReference>
<evidence type="ECO:0000256" key="1">
    <source>
        <dbReference type="ARBA" id="ARBA00004651"/>
    </source>
</evidence>
<protein>
    <submittedName>
        <fullName evidence="9">Magnesium transporter CorA family protein</fullName>
    </submittedName>
</protein>
<feature type="transmembrane region" description="Helical" evidence="8">
    <location>
        <begin position="264"/>
        <end position="284"/>
    </location>
</feature>
<keyword evidence="4" id="KW-1003">Cell membrane</keyword>
<dbReference type="PANTHER" id="PTHR46494:SF1">
    <property type="entry name" value="CORA FAMILY METAL ION TRANSPORTER (EUROFUNG)"/>
    <property type="match status" value="1"/>
</dbReference>
<evidence type="ECO:0000256" key="8">
    <source>
        <dbReference type="SAM" id="Phobius"/>
    </source>
</evidence>
<keyword evidence="5 8" id="KW-0812">Transmembrane</keyword>
<dbReference type="Pfam" id="PF01544">
    <property type="entry name" value="CorA"/>
    <property type="match status" value="1"/>
</dbReference>
<dbReference type="CDD" id="cd12822">
    <property type="entry name" value="TmCorA-like"/>
    <property type="match status" value="1"/>
</dbReference>
<comment type="caution">
    <text evidence="9">The sequence shown here is derived from an EMBL/GenBank/DDBJ whole genome shotgun (WGS) entry which is preliminary data.</text>
</comment>